<dbReference type="InterPro" id="IPR000719">
    <property type="entry name" value="Prot_kinase_dom"/>
</dbReference>
<dbReference type="InterPro" id="IPR046959">
    <property type="entry name" value="PRK1-6/SRF4-like"/>
</dbReference>
<dbReference type="InterPro" id="IPR013210">
    <property type="entry name" value="LRR_N_plant-typ"/>
</dbReference>
<keyword evidence="9" id="KW-0325">Glycoprotein</keyword>
<evidence type="ECO:0000256" key="9">
    <source>
        <dbReference type="ARBA" id="ARBA00023180"/>
    </source>
</evidence>
<evidence type="ECO:0000256" key="10">
    <source>
        <dbReference type="SAM" id="MobiDB-lite"/>
    </source>
</evidence>
<dbReference type="Pfam" id="PF08263">
    <property type="entry name" value="LRRNT_2"/>
    <property type="match status" value="1"/>
</dbReference>
<evidence type="ECO:0000256" key="4">
    <source>
        <dbReference type="ARBA" id="ARBA00022729"/>
    </source>
</evidence>
<evidence type="ECO:0000256" key="6">
    <source>
        <dbReference type="ARBA" id="ARBA00022989"/>
    </source>
</evidence>
<dbReference type="FunFam" id="3.80.10.10:FF:000062">
    <property type="entry name" value="protein STRUBBELIG-RECEPTOR FAMILY 3"/>
    <property type="match status" value="1"/>
</dbReference>
<dbReference type="GO" id="GO:0016020">
    <property type="term" value="C:membrane"/>
    <property type="evidence" value="ECO:0007669"/>
    <property type="project" value="UniProtKB-SubCell"/>
</dbReference>
<keyword evidence="5" id="KW-0677">Repeat</keyword>
<evidence type="ECO:0000256" key="8">
    <source>
        <dbReference type="ARBA" id="ARBA00023170"/>
    </source>
</evidence>
<evidence type="ECO:0000256" key="5">
    <source>
        <dbReference type="ARBA" id="ARBA00022737"/>
    </source>
</evidence>
<keyword evidence="6 11" id="KW-1133">Transmembrane helix</keyword>
<dbReference type="InterPro" id="IPR032675">
    <property type="entry name" value="LRR_dom_sf"/>
</dbReference>
<evidence type="ECO:0000259" key="13">
    <source>
        <dbReference type="PROSITE" id="PS50011"/>
    </source>
</evidence>
<evidence type="ECO:0000256" key="12">
    <source>
        <dbReference type="SAM" id="SignalP"/>
    </source>
</evidence>
<keyword evidence="2" id="KW-0433">Leucine-rich repeat</keyword>
<keyword evidence="7 11" id="KW-0472">Membrane</keyword>
<dbReference type="EMBL" id="OZ034815">
    <property type="protein sequence ID" value="CAL1372423.1"/>
    <property type="molecule type" value="Genomic_DNA"/>
</dbReference>
<sequence>MRKQGPHTFFCVVIALWMILAARVWAITDPPDVLALEDQYRALNNPPQLKRWRLDGGDPCGESWMGVSCSGSSVIRLKLEGLNLSGYMGSLLHLLHGLRQLDLSYNNITGEIPYSLPPNVTHLNLACNSLEQNIPQSLPNFKLLRNLNLSHNMLSGPIGNVFAGLQSLKEMDLSYNSFTGDLPSSFGSLTNLTRLFLQKNQFTGSVVYLADLPLSDLNIQSNNFSGVIPTNFQTIPDLWMDGNQFHQAPGYPPWSFPRENPTIITQNFSTRPTTESSAIVENHPAAIVENHPSFRVAKQKKKLLSLGGVVFIVGGLTLVVTGAAIFIAVRLKQSDAFPAETNNAYEASPPTFLGRSRTPLSGRSRTKRLSGGKSLGRNNRAPASARIYTVEELQYATNSFSEDNLLGEGSLGGVYRAEFPDGQVLAVKNVNTVSLSFEEEERLMEVIWTVSRLRHPNILALLGYCVEDGQHLLVYEHVRSLPLDEVLHGQGYKPLPWMVRLNVALGVARSLEYLHCTFCPPVAHGNVKASNVLLDEELVPRLCDAGLAILRPLTCNSVKVKASEIALEETGYIAPEHGEPGIDSTKSDVFAFGVLLLELLTGRKPFDSSRPRKEQFLVKWASRRLHDSEWLVQMVDPCLNRRSLSLKSLSGFADIVSLCTQPEMLFRPPMSEIAESLSRLVQKSGIAAAGEGIDDPFDRSFRSTVTGFVSSPTVSYYSP</sequence>
<dbReference type="AlphaFoldDB" id="A0AAV2DEX7"/>
<feature type="region of interest" description="Disordered" evidence="10">
    <location>
        <begin position="348"/>
        <end position="378"/>
    </location>
</feature>
<evidence type="ECO:0000313" key="15">
    <source>
        <dbReference type="Proteomes" id="UP001497516"/>
    </source>
</evidence>
<dbReference type="PANTHER" id="PTHR48007:SF56">
    <property type="entry name" value="LOW QUALITY PROTEIN: PROTEIN STRUBBELIG-RECEPTOR FAMILY 2"/>
    <property type="match status" value="1"/>
</dbReference>
<dbReference type="PANTHER" id="PTHR48007">
    <property type="entry name" value="LEUCINE-RICH REPEAT RECEPTOR-LIKE PROTEIN KINASE PXC1"/>
    <property type="match status" value="1"/>
</dbReference>
<gene>
    <name evidence="14" type="ORF">LTRI10_LOCUS14432</name>
</gene>
<name>A0AAV2DEX7_9ROSI</name>
<dbReference type="Pfam" id="PF00560">
    <property type="entry name" value="LRR_1"/>
    <property type="match status" value="3"/>
</dbReference>
<dbReference type="FunFam" id="1.10.510.10:FF:000479">
    <property type="entry name" value="Leucine-rich repeat receptor-like protein kinase"/>
    <property type="match status" value="1"/>
</dbReference>
<dbReference type="InterPro" id="IPR001245">
    <property type="entry name" value="Ser-Thr/Tyr_kinase_cat_dom"/>
</dbReference>
<accession>A0AAV2DEX7</accession>
<evidence type="ECO:0000256" key="1">
    <source>
        <dbReference type="ARBA" id="ARBA00004167"/>
    </source>
</evidence>
<protein>
    <recommendedName>
        <fullName evidence="13">Protein kinase domain-containing protein</fullName>
    </recommendedName>
</protein>
<dbReference type="InterPro" id="IPR001611">
    <property type="entry name" value="Leu-rich_rpt"/>
</dbReference>
<feature type="signal peptide" evidence="12">
    <location>
        <begin position="1"/>
        <end position="26"/>
    </location>
</feature>
<keyword evidence="15" id="KW-1185">Reference proteome</keyword>
<evidence type="ECO:0000256" key="3">
    <source>
        <dbReference type="ARBA" id="ARBA00022692"/>
    </source>
</evidence>
<proteinExistence type="predicted"/>
<dbReference type="Gene3D" id="3.80.10.10">
    <property type="entry name" value="Ribonuclease Inhibitor"/>
    <property type="match status" value="1"/>
</dbReference>
<feature type="chain" id="PRO_5043954271" description="Protein kinase domain-containing protein" evidence="12">
    <location>
        <begin position="27"/>
        <end position="719"/>
    </location>
</feature>
<comment type="subcellular location">
    <subcellularLocation>
        <location evidence="1">Membrane</location>
        <topology evidence="1">Single-pass membrane protein</topology>
    </subcellularLocation>
</comment>
<dbReference type="FunFam" id="3.30.200.20:FF:000125">
    <property type="entry name" value="Protein STRUBBELIG-RECEPTOR FAMILY 8"/>
    <property type="match status" value="1"/>
</dbReference>
<keyword evidence="4 12" id="KW-0732">Signal</keyword>
<dbReference type="Pfam" id="PF13855">
    <property type="entry name" value="LRR_8"/>
    <property type="match status" value="1"/>
</dbReference>
<keyword evidence="3 11" id="KW-0812">Transmembrane</keyword>
<dbReference type="SUPFAM" id="SSF56112">
    <property type="entry name" value="Protein kinase-like (PK-like)"/>
    <property type="match status" value="1"/>
</dbReference>
<reference evidence="14 15" key="1">
    <citation type="submission" date="2024-04" db="EMBL/GenBank/DDBJ databases">
        <authorList>
            <person name="Fracassetti M."/>
        </authorList>
    </citation>
    <scope>NUCLEOTIDE SEQUENCE [LARGE SCALE GENOMIC DNA]</scope>
</reference>
<dbReference type="Gene3D" id="3.30.200.20">
    <property type="entry name" value="Phosphorylase Kinase, domain 1"/>
    <property type="match status" value="1"/>
</dbReference>
<dbReference type="PROSITE" id="PS50011">
    <property type="entry name" value="PROTEIN_KINASE_DOM"/>
    <property type="match status" value="1"/>
</dbReference>
<dbReference type="Gene3D" id="1.10.510.10">
    <property type="entry name" value="Transferase(Phosphotransferase) domain 1"/>
    <property type="match status" value="1"/>
</dbReference>
<dbReference type="InterPro" id="IPR011009">
    <property type="entry name" value="Kinase-like_dom_sf"/>
</dbReference>
<dbReference type="GO" id="GO:0004672">
    <property type="term" value="F:protein kinase activity"/>
    <property type="evidence" value="ECO:0007669"/>
    <property type="project" value="InterPro"/>
</dbReference>
<organism evidence="14 15">
    <name type="scientific">Linum trigynum</name>
    <dbReference type="NCBI Taxonomy" id="586398"/>
    <lineage>
        <taxon>Eukaryota</taxon>
        <taxon>Viridiplantae</taxon>
        <taxon>Streptophyta</taxon>
        <taxon>Embryophyta</taxon>
        <taxon>Tracheophyta</taxon>
        <taxon>Spermatophyta</taxon>
        <taxon>Magnoliopsida</taxon>
        <taxon>eudicotyledons</taxon>
        <taxon>Gunneridae</taxon>
        <taxon>Pentapetalae</taxon>
        <taxon>rosids</taxon>
        <taxon>fabids</taxon>
        <taxon>Malpighiales</taxon>
        <taxon>Linaceae</taxon>
        <taxon>Linum</taxon>
    </lineage>
</organism>
<dbReference type="Proteomes" id="UP001497516">
    <property type="component" value="Chromosome 2"/>
</dbReference>
<evidence type="ECO:0000313" key="14">
    <source>
        <dbReference type="EMBL" id="CAL1372423.1"/>
    </source>
</evidence>
<evidence type="ECO:0000256" key="7">
    <source>
        <dbReference type="ARBA" id="ARBA00023136"/>
    </source>
</evidence>
<feature type="transmembrane region" description="Helical" evidence="11">
    <location>
        <begin position="303"/>
        <end position="329"/>
    </location>
</feature>
<dbReference type="SUPFAM" id="SSF52058">
    <property type="entry name" value="L domain-like"/>
    <property type="match status" value="1"/>
</dbReference>
<keyword evidence="8" id="KW-0675">Receptor</keyword>
<evidence type="ECO:0000256" key="2">
    <source>
        <dbReference type="ARBA" id="ARBA00022614"/>
    </source>
</evidence>
<evidence type="ECO:0000256" key="11">
    <source>
        <dbReference type="SAM" id="Phobius"/>
    </source>
</evidence>
<dbReference type="Pfam" id="PF07714">
    <property type="entry name" value="PK_Tyr_Ser-Thr"/>
    <property type="match status" value="1"/>
</dbReference>
<feature type="domain" description="Protein kinase" evidence="13">
    <location>
        <begin position="400"/>
        <end position="680"/>
    </location>
</feature>
<dbReference type="GO" id="GO:0005524">
    <property type="term" value="F:ATP binding"/>
    <property type="evidence" value="ECO:0007669"/>
    <property type="project" value="InterPro"/>
</dbReference>